<protein>
    <submittedName>
        <fullName evidence="3">Uncharacterized protein</fullName>
    </submittedName>
</protein>
<dbReference type="PROSITE" id="PS50297">
    <property type="entry name" value="ANK_REP_REGION"/>
    <property type="match status" value="1"/>
</dbReference>
<dbReference type="STRING" id="595434.RISK_002145"/>
<evidence type="ECO:0000313" key="4">
    <source>
        <dbReference type="Proteomes" id="UP000036367"/>
    </source>
</evidence>
<dbReference type="PROSITE" id="PS50088">
    <property type="entry name" value="ANK_REPEAT"/>
    <property type="match status" value="1"/>
</dbReference>
<dbReference type="InterPro" id="IPR002110">
    <property type="entry name" value="Ankyrin_rpt"/>
</dbReference>
<dbReference type="SUPFAM" id="SSF48403">
    <property type="entry name" value="Ankyrin repeat"/>
    <property type="match status" value="1"/>
</dbReference>
<proteinExistence type="predicted"/>
<evidence type="ECO:0000256" key="2">
    <source>
        <dbReference type="SAM" id="SignalP"/>
    </source>
</evidence>
<feature type="signal peptide" evidence="2">
    <location>
        <begin position="1"/>
        <end position="28"/>
    </location>
</feature>
<dbReference type="EMBL" id="LECT01000017">
    <property type="protein sequence ID" value="KLU05513.1"/>
    <property type="molecule type" value="Genomic_DNA"/>
</dbReference>
<dbReference type="Gene3D" id="1.25.40.20">
    <property type="entry name" value="Ankyrin repeat-containing domain"/>
    <property type="match status" value="1"/>
</dbReference>
<dbReference type="OrthoDB" id="266110at2"/>
<evidence type="ECO:0000256" key="1">
    <source>
        <dbReference type="PROSITE-ProRule" id="PRU00023"/>
    </source>
</evidence>
<accession>A0A0J1BG46</accession>
<keyword evidence="2" id="KW-0732">Signal</keyword>
<comment type="caution">
    <text evidence="3">The sequence shown here is derived from an EMBL/GenBank/DDBJ whole genome shotgun (WGS) entry which is preliminary data.</text>
</comment>
<dbReference type="PATRIC" id="fig|595434.4.peg.2053"/>
<dbReference type="Proteomes" id="UP000036367">
    <property type="component" value="Unassembled WGS sequence"/>
</dbReference>
<organism evidence="3 4">
    <name type="scientific">Rhodopirellula islandica</name>
    <dbReference type="NCBI Taxonomy" id="595434"/>
    <lineage>
        <taxon>Bacteria</taxon>
        <taxon>Pseudomonadati</taxon>
        <taxon>Planctomycetota</taxon>
        <taxon>Planctomycetia</taxon>
        <taxon>Pirellulales</taxon>
        <taxon>Pirellulaceae</taxon>
        <taxon>Rhodopirellula</taxon>
    </lineage>
</organism>
<sequence length="397" mass="44049">MNTPITPWLKLAIPFVLPALLAAVSLHATEPFETRKPTRELQTQLLEVNPNWSERMPDQSALASLRSVDDEVALIQTHFRLVLDQLMAANVDDLTESQSEERARNIERLREYTLAGVFPQNVFVAGRRPVFIDPWGTHCAVGHLIATSGHPQLARLIDREHRLDVLGRIETDGLTEWQLASGLRVQELALIQPHYEFRNNSQTIQYPTEVESLILGDSAEILEALKSGKLTVNNRCGGKTLLHFAAASGDLELVKHLVDLGADLHAVSTRGCDESEIAKGGRYKRFEVRWNASTEVTPGKRYADGGRVYETVQGSFVADVLQDFFGGMVGKNALHYATAEPRMAKLGHSKHLYYSNGFQHRIGNRDASTNPLDSLKEGRAAVATWLQEQGLSEGGLE</sequence>
<gene>
    <name evidence="3" type="ORF">RISK_002145</name>
</gene>
<dbReference type="RefSeq" id="WP_047814151.1">
    <property type="nucleotide sequence ID" value="NZ_LECT01000017.1"/>
</dbReference>
<dbReference type="SMART" id="SM00248">
    <property type="entry name" value="ANK"/>
    <property type="match status" value="1"/>
</dbReference>
<feature type="chain" id="PRO_5005247994" evidence="2">
    <location>
        <begin position="29"/>
        <end position="397"/>
    </location>
</feature>
<feature type="repeat" description="ANK" evidence="1">
    <location>
        <begin position="237"/>
        <end position="269"/>
    </location>
</feature>
<keyword evidence="4" id="KW-1185">Reference proteome</keyword>
<dbReference type="InterPro" id="IPR036770">
    <property type="entry name" value="Ankyrin_rpt-contain_sf"/>
</dbReference>
<keyword evidence="1" id="KW-0040">ANK repeat</keyword>
<name>A0A0J1BG46_RHOIS</name>
<dbReference type="AlphaFoldDB" id="A0A0J1BG46"/>
<dbReference type="Pfam" id="PF00023">
    <property type="entry name" value="Ank"/>
    <property type="match status" value="1"/>
</dbReference>
<reference evidence="3" key="1">
    <citation type="submission" date="2015-05" db="EMBL/GenBank/DDBJ databases">
        <title>Permanent draft genome of Rhodopirellula islandicus K833.</title>
        <authorList>
            <person name="Kizina J."/>
            <person name="Richter M."/>
            <person name="Glockner F.O."/>
            <person name="Harder J."/>
        </authorList>
    </citation>
    <scope>NUCLEOTIDE SEQUENCE [LARGE SCALE GENOMIC DNA]</scope>
    <source>
        <strain evidence="3">K833</strain>
    </source>
</reference>
<evidence type="ECO:0000313" key="3">
    <source>
        <dbReference type="EMBL" id="KLU05513.1"/>
    </source>
</evidence>